<dbReference type="Proteomes" id="UP001162318">
    <property type="component" value="Unassembled WGS sequence"/>
</dbReference>
<dbReference type="EMBL" id="JAOCKX010000057">
    <property type="protein sequence ID" value="MDH2134424.1"/>
    <property type="molecule type" value="Genomic_DNA"/>
</dbReference>
<gene>
    <name evidence="4" type="primary">fliE</name>
    <name evidence="5" type="ORF">N5J77_25135</name>
</gene>
<dbReference type="PRINTS" id="PR01006">
    <property type="entry name" value="FLGHOOKFLIE"/>
</dbReference>
<comment type="caution">
    <text evidence="5">The sequence shown here is derived from an EMBL/GenBank/DDBJ whole genome shotgun (WGS) entry which is preliminary data.</text>
</comment>
<keyword evidence="5" id="KW-0966">Cell projection</keyword>
<evidence type="ECO:0000313" key="6">
    <source>
        <dbReference type="Proteomes" id="UP001162318"/>
    </source>
</evidence>
<evidence type="ECO:0000256" key="2">
    <source>
        <dbReference type="ARBA" id="ARBA00009272"/>
    </source>
</evidence>
<name>A0AA42WZ04_SPHYA</name>
<evidence type="ECO:0000256" key="1">
    <source>
        <dbReference type="ARBA" id="ARBA00004117"/>
    </source>
</evidence>
<dbReference type="GO" id="GO:0003774">
    <property type="term" value="F:cytoskeletal motor activity"/>
    <property type="evidence" value="ECO:0007669"/>
    <property type="project" value="InterPro"/>
</dbReference>
<dbReference type="HAMAP" id="MF_00724">
    <property type="entry name" value="FliE"/>
    <property type="match status" value="1"/>
</dbReference>
<dbReference type="GO" id="GO:0071973">
    <property type="term" value="P:bacterial-type flagellum-dependent cell motility"/>
    <property type="evidence" value="ECO:0007669"/>
    <property type="project" value="InterPro"/>
</dbReference>
<protein>
    <recommendedName>
        <fullName evidence="4">Flagellar hook-basal body complex protein FliE</fullName>
    </recommendedName>
</protein>
<dbReference type="InterPro" id="IPR001624">
    <property type="entry name" value="FliE"/>
</dbReference>
<dbReference type="GO" id="GO:0005198">
    <property type="term" value="F:structural molecule activity"/>
    <property type="evidence" value="ECO:0007669"/>
    <property type="project" value="InterPro"/>
</dbReference>
<keyword evidence="5" id="KW-0282">Flagellum</keyword>
<reference evidence="5" key="1">
    <citation type="submission" date="2022-09" db="EMBL/GenBank/DDBJ databases">
        <title>Intensive care unit water sources are persistently colonized with multi-drug resistant bacteria and are the site of extensive horizontal gene transfer of antibiotic resistance genes.</title>
        <authorList>
            <person name="Diorio-Toth L."/>
        </authorList>
    </citation>
    <scope>NUCLEOTIDE SEQUENCE</scope>
    <source>
        <strain evidence="5">GD03659</strain>
    </source>
</reference>
<dbReference type="AlphaFoldDB" id="A0AA42WZ04"/>
<keyword evidence="3 4" id="KW-0975">Bacterial flagellum</keyword>
<dbReference type="PANTHER" id="PTHR34653:SF1">
    <property type="entry name" value="FLAGELLAR HOOK-BASAL BODY COMPLEX PROTEIN FLIE"/>
    <property type="match status" value="1"/>
</dbReference>
<evidence type="ECO:0000256" key="3">
    <source>
        <dbReference type="ARBA" id="ARBA00023143"/>
    </source>
</evidence>
<sequence length="141" mass="15216">MAVRGAILQRNIALRNVATNPNHVGTAGVIARPSFESTMDALLQNNATPRGVGAASETARVAQASDVEQSTFVSTFQAQLRKVSELDAQEETATEAYERGETTDIAQVMLTSQRSSIAFEATLQVRNKLLSAYKDIMSMPI</sequence>
<comment type="similarity">
    <text evidence="2 4">Belongs to the FliE family.</text>
</comment>
<dbReference type="Pfam" id="PF02049">
    <property type="entry name" value="FliE"/>
    <property type="match status" value="1"/>
</dbReference>
<comment type="subcellular location">
    <subcellularLocation>
        <location evidence="1 4">Bacterial flagellum basal body</location>
    </subcellularLocation>
</comment>
<organism evidence="5 6">
    <name type="scientific">Sphingobium yanoikuyae</name>
    <name type="common">Sphingomonas yanoikuyae</name>
    <dbReference type="NCBI Taxonomy" id="13690"/>
    <lineage>
        <taxon>Bacteria</taxon>
        <taxon>Pseudomonadati</taxon>
        <taxon>Pseudomonadota</taxon>
        <taxon>Alphaproteobacteria</taxon>
        <taxon>Sphingomonadales</taxon>
        <taxon>Sphingomonadaceae</taxon>
        <taxon>Sphingobium</taxon>
    </lineage>
</organism>
<dbReference type="GO" id="GO:0009425">
    <property type="term" value="C:bacterial-type flagellum basal body"/>
    <property type="evidence" value="ECO:0007669"/>
    <property type="project" value="UniProtKB-SubCell"/>
</dbReference>
<evidence type="ECO:0000313" key="5">
    <source>
        <dbReference type="EMBL" id="MDH2134424.1"/>
    </source>
</evidence>
<evidence type="ECO:0000256" key="4">
    <source>
        <dbReference type="HAMAP-Rule" id="MF_00724"/>
    </source>
</evidence>
<accession>A0AA42WZ04</accession>
<dbReference type="PANTHER" id="PTHR34653">
    <property type="match status" value="1"/>
</dbReference>
<proteinExistence type="inferred from homology"/>
<keyword evidence="5" id="KW-0969">Cilium</keyword>